<dbReference type="AlphaFoldDB" id="A0A2T3LF77"/>
<dbReference type="Proteomes" id="UP000241803">
    <property type="component" value="Unassembled WGS sequence"/>
</dbReference>
<dbReference type="EMBL" id="PYOC01000001">
    <property type="protein sequence ID" value="PSV50032.1"/>
    <property type="molecule type" value="Genomic_DNA"/>
</dbReference>
<keyword evidence="2" id="KW-1185">Reference proteome</keyword>
<protein>
    <submittedName>
        <fullName evidence="1">Uncharacterized protein</fullName>
    </submittedName>
</protein>
<gene>
    <name evidence="1" type="ORF">C9J47_05640</name>
</gene>
<accession>A0A2T3LF77</accession>
<proteinExistence type="predicted"/>
<reference evidence="1 2" key="1">
    <citation type="submission" date="2018-03" db="EMBL/GenBank/DDBJ databases">
        <title>Whole genome sequencing of Histamine producing bacteria.</title>
        <authorList>
            <person name="Butler K."/>
        </authorList>
    </citation>
    <scope>NUCLEOTIDE SEQUENCE [LARGE SCALE GENOMIC DNA]</scope>
    <source>
        <strain evidence="1 2">ATCC 19614</strain>
    </source>
</reference>
<organism evidence="1 2">
    <name type="scientific">Photobacterium indicum</name>
    <dbReference type="NCBI Taxonomy" id="81447"/>
    <lineage>
        <taxon>Bacteria</taxon>
        <taxon>Pseudomonadati</taxon>
        <taxon>Pseudomonadota</taxon>
        <taxon>Gammaproteobacteria</taxon>
        <taxon>Vibrionales</taxon>
        <taxon>Vibrionaceae</taxon>
        <taxon>Photobacterium</taxon>
    </lineage>
</organism>
<comment type="caution">
    <text evidence="1">The sequence shown here is derived from an EMBL/GenBank/DDBJ whole genome shotgun (WGS) entry which is preliminary data.</text>
</comment>
<dbReference type="RefSeq" id="WP_107252616.1">
    <property type="nucleotide sequence ID" value="NZ_PYOC01000001.1"/>
</dbReference>
<sequence>MFKIEIKLPDNLLEKEIDEFESQRVQVGVLDKAKMASIPRSRKKGLSRIKGTSYPRRKIHKKSKTLTVTKLAEYMDEYYGFISDAPLVPSNTDLIKVTNELIKIFNGDLDPRRVENAAIAIIRNPIIRMDYGRNAASTEKEKGFNRPLVDSATLFNNITAKYYIKGG</sequence>
<evidence type="ECO:0000313" key="1">
    <source>
        <dbReference type="EMBL" id="PSV50032.1"/>
    </source>
</evidence>
<name>A0A2T3LF77_9GAMM</name>
<evidence type="ECO:0000313" key="2">
    <source>
        <dbReference type="Proteomes" id="UP000241803"/>
    </source>
</evidence>